<sequence length="105" mass="11961">MGHCFNCGDLEASAYVEFACGHSACHECMDVVEDDLIPYLTARDDICKTEPPCVSCLESTCFECGACFKNETDLFNEYHCDDFIEFWNYFECELVMVNPDIVPLE</sequence>
<organism evidence="1 2">
    <name type="scientific">Owenia fusiformis</name>
    <name type="common">Polychaete worm</name>
    <dbReference type="NCBI Taxonomy" id="6347"/>
    <lineage>
        <taxon>Eukaryota</taxon>
        <taxon>Metazoa</taxon>
        <taxon>Spiralia</taxon>
        <taxon>Lophotrochozoa</taxon>
        <taxon>Annelida</taxon>
        <taxon>Polychaeta</taxon>
        <taxon>Sedentaria</taxon>
        <taxon>Canalipalpata</taxon>
        <taxon>Sabellida</taxon>
        <taxon>Oweniida</taxon>
        <taxon>Oweniidae</taxon>
        <taxon>Owenia</taxon>
    </lineage>
</organism>
<evidence type="ECO:0008006" key="3">
    <source>
        <dbReference type="Google" id="ProtNLM"/>
    </source>
</evidence>
<gene>
    <name evidence="1" type="ORF">OFUS_LOCUS25300</name>
</gene>
<accession>A0A8S4Q6R3</accession>
<dbReference type="Proteomes" id="UP000749559">
    <property type="component" value="Unassembled WGS sequence"/>
</dbReference>
<evidence type="ECO:0000313" key="1">
    <source>
        <dbReference type="EMBL" id="CAH1801513.1"/>
    </source>
</evidence>
<protein>
    <recommendedName>
        <fullName evidence="3">RING-type domain-containing protein</fullName>
    </recommendedName>
</protein>
<proteinExistence type="predicted"/>
<evidence type="ECO:0000313" key="2">
    <source>
        <dbReference type="Proteomes" id="UP000749559"/>
    </source>
</evidence>
<name>A0A8S4Q6R3_OWEFU</name>
<keyword evidence="2" id="KW-1185">Reference proteome</keyword>
<reference evidence="1" key="1">
    <citation type="submission" date="2022-03" db="EMBL/GenBank/DDBJ databases">
        <authorList>
            <person name="Martin C."/>
        </authorList>
    </citation>
    <scope>NUCLEOTIDE SEQUENCE</scope>
</reference>
<dbReference type="AlphaFoldDB" id="A0A8S4Q6R3"/>
<comment type="caution">
    <text evidence="1">The sequence shown here is derived from an EMBL/GenBank/DDBJ whole genome shotgun (WGS) entry which is preliminary data.</text>
</comment>
<dbReference type="EMBL" id="CAIIXF020000012">
    <property type="protein sequence ID" value="CAH1801513.1"/>
    <property type="molecule type" value="Genomic_DNA"/>
</dbReference>